<dbReference type="InterPro" id="IPR025659">
    <property type="entry name" value="Tubby-like_C"/>
</dbReference>
<sequence>MYELYIKQKVFKITDHYEVMDSNQNPVYRVDQDFRLVGNTVHVSRMDGSEAFVINKRVLTIMPKYDVDFSNGKTAFIKQKFTFFIKSIDMYFDNKLLSLDGSLWDLDFRVFSDNNEIGNISRKILAWGDTYVISVFDPEFEEALLALTIAVDNIKDNEGNG</sequence>
<dbReference type="RefSeq" id="WP_208428735.1">
    <property type="nucleotide sequence ID" value="NZ_JAEPRJ010000001.1"/>
</dbReference>
<keyword evidence="3" id="KW-1185">Reference proteome</keyword>
<protein>
    <submittedName>
        <fullName evidence="2">LURP-one-related family protein</fullName>
    </submittedName>
</protein>
<dbReference type="EMBL" id="JAEPRJ010000001">
    <property type="protein sequence ID" value="MBK5897237.1"/>
    <property type="molecule type" value="Genomic_DNA"/>
</dbReference>
<evidence type="ECO:0000256" key="1">
    <source>
        <dbReference type="ARBA" id="ARBA00005437"/>
    </source>
</evidence>
<dbReference type="Pfam" id="PF04525">
    <property type="entry name" value="LOR"/>
    <property type="match status" value="1"/>
</dbReference>
<evidence type="ECO:0000313" key="3">
    <source>
        <dbReference type="Proteomes" id="UP000604730"/>
    </source>
</evidence>
<dbReference type="Proteomes" id="UP000604730">
    <property type="component" value="Unassembled WGS sequence"/>
</dbReference>
<accession>A0ABS1IZC3</accession>
<evidence type="ECO:0000313" key="2">
    <source>
        <dbReference type="EMBL" id="MBK5897237.1"/>
    </source>
</evidence>
<gene>
    <name evidence="2" type="ORF">JJN12_05470</name>
</gene>
<comment type="similarity">
    <text evidence="1">Belongs to the LOR family.</text>
</comment>
<dbReference type="InterPro" id="IPR007612">
    <property type="entry name" value="LOR"/>
</dbReference>
<comment type="caution">
    <text evidence="2">The sequence shown here is derived from an EMBL/GenBank/DDBJ whole genome shotgun (WGS) entry which is preliminary data.</text>
</comment>
<organism evidence="2 3">
    <name type="scientific">Catonella massiliensis</name>
    <dbReference type="NCBI Taxonomy" id="2799636"/>
    <lineage>
        <taxon>Bacteria</taxon>
        <taxon>Bacillati</taxon>
        <taxon>Bacillota</taxon>
        <taxon>Clostridia</taxon>
        <taxon>Lachnospirales</taxon>
        <taxon>Lachnospiraceae</taxon>
        <taxon>Catonella</taxon>
    </lineage>
</organism>
<dbReference type="Gene3D" id="2.40.160.200">
    <property type="entry name" value="LURP1-related"/>
    <property type="match status" value="1"/>
</dbReference>
<dbReference type="InterPro" id="IPR038595">
    <property type="entry name" value="LOR_sf"/>
</dbReference>
<name>A0ABS1IZC3_9FIRM</name>
<proteinExistence type="inferred from homology"/>
<dbReference type="SUPFAM" id="SSF54518">
    <property type="entry name" value="Tubby C-terminal domain-like"/>
    <property type="match status" value="1"/>
</dbReference>
<reference evidence="2 3" key="1">
    <citation type="submission" date="2021-01" db="EMBL/GenBank/DDBJ databases">
        <title>Isolation and description of Catonella massiliensis sp. nov., a novel Catonella species, isolated from a stable periodontitis subject.</title>
        <authorList>
            <person name="Antezack A."/>
            <person name="Boxberger M."/>
            <person name="La Scola B."/>
            <person name="Monnet-Corti V."/>
        </authorList>
    </citation>
    <scope>NUCLEOTIDE SEQUENCE [LARGE SCALE GENOMIC DNA]</scope>
    <source>
        <strain evidence="2 3">Marseille-Q4567</strain>
    </source>
</reference>